<evidence type="ECO:0000256" key="1">
    <source>
        <dbReference type="ARBA" id="ARBA00004651"/>
    </source>
</evidence>
<accession>A0A7U3Q3N6</accession>
<organism evidence="12 13">
    <name type="scientific">Epichloe festucae (strain Fl1)</name>
    <dbReference type="NCBI Taxonomy" id="877507"/>
    <lineage>
        <taxon>Eukaryota</taxon>
        <taxon>Fungi</taxon>
        <taxon>Dikarya</taxon>
        <taxon>Ascomycota</taxon>
        <taxon>Pezizomycotina</taxon>
        <taxon>Sordariomycetes</taxon>
        <taxon>Hypocreomycetidae</taxon>
        <taxon>Hypocreales</taxon>
        <taxon>Clavicipitaceae</taxon>
        <taxon>Epichloe</taxon>
    </lineage>
</organism>
<dbReference type="InterPro" id="IPR050173">
    <property type="entry name" value="ABC_transporter_C-like"/>
</dbReference>
<feature type="transmembrane region" description="Helical" evidence="9">
    <location>
        <begin position="395"/>
        <end position="414"/>
    </location>
</feature>
<feature type="transmembrane region" description="Helical" evidence="9">
    <location>
        <begin position="89"/>
        <end position="109"/>
    </location>
</feature>
<dbReference type="CDD" id="cd03250">
    <property type="entry name" value="ABCC_MRP_domain1"/>
    <property type="match status" value="1"/>
</dbReference>
<evidence type="ECO:0000259" key="10">
    <source>
        <dbReference type="PROSITE" id="PS50893"/>
    </source>
</evidence>
<sequence>MASDLVFGAQLSSQFDLTLLFEHAILTVLPATLLIVASPFYLFHYLKSPAYVSGGGPLSWAKLAATGALLGVEVASLTLWATLPAYRSVASLAASSLGCIAAICIIAVVNFEHRRSLQSSAFLSLYLGLTILLDIVKVRSYLLRSGLQVVGGITVAIATIKFVVLVLEEIPKRKYIKDTALRTSLSKEGASGFWNRSLFLWLNSTLLLGFRRVLQVDHLGHLGVDFASENLTAKFEPNWRKYRNSSYPLIMASFYTLFWSFFSVVIPRLLHTAFIFGQPFLLRCVVNYLGEEHPSPSVRNGLIGATILVYAGLAITKAGYNHMNYRLITRLRGVLVAEILQKNLAISQLHAQESAAITLMSTDVEGLATGLPRFHEIWASLIEFSLGVYFLSTKVGAASFLVVFPGLICGLTIGKQMSPARARWNKLIEQRVSVTSRVLEQIKSIRISGLGPVVVDMLQELRESEMAHSRAFRVLYVILKSADIFCHALTPILIITAALFWTKFTNGLEPDQVYTTLAFIALTLSPMHRLMVSYTLFASILGCFQRIEAYLLLDERRDERETISDLVLRNSNKGGEIEKIRHSSHLSVMSLDKPSIELQLPQPPVVFVDVSVAVRSETDPVLKNVNFSISRSEIALVLGHTGSGKTTLLRAILGEVNVTHGLVYVEQRQIAYCDQSPWLRNITIRDNIVGDCQYDRDWYETVLSACLLSKDMEQLPNGDQTSAGNNGTNLSGGQRQRIALARAIYSRATLLVLDNVFSALDQSTADAIFHRLLAPEGLLKRYGSTVIMTTHTADYAKAADRIILVDDGGSVSCLTNGAGALQTQNRLRELIADKTQYAANDIDIPVEMMTAQVENDPMLDDRSHSRKQGDAGLYTYYLASTSKLNWTFWLVTLLLAAVTERLPDIYVRIWLDVARGNKLYLLGYVLIGVSNCLFSGLTLYAYYFRVVPDSSETLHHRLLDTVMRSSMSWLSSTSSASLLNLFSQDMSSVSQDLPLALYVFVYLGGLVLTDVGVISSGASYAAAFIPFAFGSFYLIQYFYLRTSRQMRHLDLDAKTPLYAHFTEISTGLLHIRSFGWHLQYLSQGLHFLDYSQKPFYYMFCIQRWLNLVLELSVLGVATFLVSIALCFRDRTTQNSLGLALLVLINFGQQMSDLIDVWIGVETSLGAIARIRYHTEQTPVEQDSDDFSLPPGCLKHGAIQLLDVTATYSTPDSPPKVALKNVNLDIKAGQKIAVIGRTGSGKSSLILTLLNFLDYSGTIMIDGVHLSQIPRQYLRSLITVISQDFVELPGTMRHNLLPSTRNKVIDQLHEVVIIEVLERVGMLGHIEARGGLDAPLADMGFSHGQKQLLAIARAALHKLEYDSNILFIDEATSSIDFETAEAMHMVLDDFFSGCTVISVSHRPEILTRSDVVVEIDDGRVVLRASHTHIVKKIHGAA</sequence>
<dbReference type="InterPro" id="IPR011527">
    <property type="entry name" value="ABC1_TM_dom"/>
</dbReference>
<evidence type="ECO:0008006" key="14">
    <source>
        <dbReference type="Google" id="ProtNLM"/>
    </source>
</evidence>
<keyword evidence="3" id="KW-1003">Cell membrane</keyword>
<dbReference type="PANTHER" id="PTHR24223:SF399">
    <property type="entry name" value="ABC TRANSPORTER ATNG"/>
    <property type="match status" value="1"/>
</dbReference>
<dbReference type="GO" id="GO:0140359">
    <property type="term" value="F:ABC-type transporter activity"/>
    <property type="evidence" value="ECO:0007669"/>
    <property type="project" value="InterPro"/>
</dbReference>
<keyword evidence="4 9" id="KW-0812">Transmembrane</keyword>
<feature type="domain" description="ABC transmembrane type-1" evidence="11">
    <location>
        <begin position="269"/>
        <end position="539"/>
    </location>
</feature>
<dbReference type="OrthoDB" id="6500128at2759"/>
<feature type="transmembrane region" description="Helical" evidence="9">
    <location>
        <begin position="1020"/>
        <end position="1040"/>
    </location>
</feature>
<name>A0A7U3Q3N6_EPIFF</name>
<dbReference type="InterPro" id="IPR027417">
    <property type="entry name" value="P-loop_NTPase"/>
</dbReference>
<dbReference type="InterPro" id="IPR003439">
    <property type="entry name" value="ABC_transporter-like_ATP-bd"/>
</dbReference>
<evidence type="ECO:0000256" key="7">
    <source>
        <dbReference type="ARBA" id="ARBA00022989"/>
    </source>
</evidence>
<dbReference type="Pfam" id="PF24357">
    <property type="entry name" value="TMD0_ABC"/>
    <property type="match status" value="1"/>
</dbReference>
<dbReference type="PANTHER" id="PTHR24223">
    <property type="entry name" value="ATP-BINDING CASSETTE SUB-FAMILY C"/>
    <property type="match status" value="1"/>
</dbReference>
<evidence type="ECO:0000256" key="3">
    <source>
        <dbReference type="ARBA" id="ARBA00022475"/>
    </source>
</evidence>
<keyword evidence="13" id="KW-1185">Reference proteome</keyword>
<feature type="transmembrane region" description="Helical" evidence="9">
    <location>
        <begin position="302"/>
        <end position="320"/>
    </location>
</feature>
<feature type="transmembrane region" description="Helical" evidence="9">
    <location>
        <begin position="919"/>
        <end position="943"/>
    </location>
</feature>
<dbReference type="PROSITE" id="PS50929">
    <property type="entry name" value="ABC_TM1F"/>
    <property type="match status" value="2"/>
</dbReference>
<feature type="domain" description="ABC transporter" evidence="10">
    <location>
        <begin position="1198"/>
        <end position="1436"/>
    </location>
</feature>
<protein>
    <recommendedName>
        <fullName evidence="14">ABC transporter</fullName>
    </recommendedName>
</protein>
<dbReference type="Pfam" id="PF00005">
    <property type="entry name" value="ABC_tran"/>
    <property type="match status" value="2"/>
</dbReference>
<evidence type="ECO:0000259" key="11">
    <source>
        <dbReference type="PROSITE" id="PS50929"/>
    </source>
</evidence>
<dbReference type="PROSITE" id="PS50893">
    <property type="entry name" value="ABC_TRANSPORTER_2"/>
    <property type="match status" value="2"/>
</dbReference>
<keyword evidence="8 9" id="KW-0472">Membrane</keyword>
<dbReference type="GO" id="GO:0005886">
    <property type="term" value="C:plasma membrane"/>
    <property type="evidence" value="ECO:0007669"/>
    <property type="project" value="UniProtKB-SubCell"/>
</dbReference>
<reference evidence="12 13" key="1">
    <citation type="journal article" date="2018" name="PLoS Genet.">
        <title>Repeat elements organise 3D genome structure and mediate transcription in the filamentous fungus Epichloe festucae.</title>
        <authorList>
            <person name="Winter D.J."/>
            <person name="Ganley A.R.D."/>
            <person name="Young C.A."/>
            <person name="Liachko I."/>
            <person name="Schardl C.L."/>
            <person name="Dupont P.Y."/>
            <person name="Berry D."/>
            <person name="Ram A."/>
            <person name="Scott B."/>
            <person name="Cox M.P."/>
        </authorList>
    </citation>
    <scope>NUCLEOTIDE SEQUENCE [LARGE SCALE GENOMIC DNA]</scope>
    <source>
        <strain evidence="12 13">Fl1</strain>
    </source>
</reference>
<feature type="transmembrane region" description="Helical" evidence="9">
    <location>
        <begin position="963"/>
        <end position="983"/>
    </location>
</feature>
<dbReference type="SMART" id="SM00382">
    <property type="entry name" value="AAA"/>
    <property type="match status" value="2"/>
</dbReference>
<feature type="domain" description="ABC transmembrane type-1" evidence="11">
    <location>
        <begin position="886"/>
        <end position="1162"/>
    </location>
</feature>
<dbReference type="InterPro" id="IPR044726">
    <property type="entry name" value="ABCC_6TM_D2"/>
</dbReference>
<evidence type="ECO:0000256" key="6">
    <source>
        <dbReference type="ARBA" id="ARBA00022840"/>
    </source>
</evidence>
<comment type="subcellular location">
    <subcellularLocation>
        <location evidence="1">Cell membrane</location>
        <topology evidence="1">Multi-pass membrane protein</topology>
    </subcellularLocation>
</comment>
<evidence type="ECO:0000256" key="8">
    <source>
        <dbReference type="ARBA" id="ARBA00023136"/>
    </source>
</evidence>
<evidence type="ECO:0000256" key="2">
    <source>
        <dbReference type="ARBA" id="ARBA00022448"/>
    </source>
</evidence>
<feature type="transmembrane region" description="Helical" evidence="9">
    <location>
        <begin position="20"/>
        <end position="43"/>
    </location>
</feature>
<feature type="transmembrane region" description="Helical" evidence="9">
    <location>
        <begin position="995"/>
        <end position="1014"/>
    </location>
</feature>
<dbReference type="Gene3D" id="1.20.1560.10">
    <property type="entry name" value="ABC transporter type 1, transmembrane domain"/>
    <property type="match status" value="2"/>
</dbReference>
<dbReference type="CDD" id="cd18580">
    <property type="entry name" value="ABC_6TM_ABCC_D2"/>
    <property type="match status" value="1"/>
</dbReference>
<dbReference type="SUPFAM" id="SSF52540">
    <property type="entry name" value="P-loop containing nucleoside triphosphate hydrolases"/>
    <property type="match status" value="2"/>
</dbReference>
<feature type="transmembrane region" description="Helical" evidence="9">
    <location>
        <begin position="247"/>
        <end position="266"/>
    </location>
</feature>
<keyword evidence="5" id="KW-0547">Nucleotide-binding</keyword>
<feature type="transmembrane region" description="Helical" evidence="9">
    <location>
        <begin position="121"/>
        <end position="142"/>
    </location>
</feature>
<dbReference type="Pfam" id="PF00664">
    <property type="entry name" value="ABC_membrane"/>
    <property type="match status" value="2"/>
</dbReference>
<dbReference type="PROSITE" id="PS00211">
    <property type="entry name" value="ABC_TRANSPORTER_1"/>
    <property type="match status" value="2"/>
</dbReference>
<feature type="transmembrane region" description="Helical" evidence="9">
    <location>
        <begin position="1104"/>
        <end position="1125"/>
    </location>
</feature>
<keyword evidence="2" id="KW-0813">Transport</keyword>
<dbReference type="InterPro" id="IPR003593">
    <property type="entry name" value="AAA+_ATPase"/>
</dbReference>
<feature type="transmembrane region" description="Helical" evidence="9">
    <location>
        <begin position="148"/>
        <end position="167"/>
    </location>
</feature>
<evidence type="ECO:0000256" key="5">
    <source>
        <dbReference type="ARBA" id="ARBA00022741"/>
    </source>
</evidence>
<dbReference type="SUPFAM" id="SSF90123">
    <property type="entry name" value="ABC transporter transmembrane region"/>
    <property type="match status" value="2"/>
</dbReference>
<feature type="transmembrane region" description="Helical" evidence="9">
    <location>
        <begin position="63"/>
        <end position="83"/>
    </location>
</feature>
<dbReference type="GO" id="GO:0016887">
    <property type="term" value="F:ATP hydrolysis activity"/>
    <property type="evidence" value="ECO:0007669"/>
    <property type="project" value="InterPro"/>
</dbReference>
<evidence type="ECO:0000256" key="9">
    <source>
        <dbReference type="SAM" id="Phobius"/>
    </source>
</evidence>
<evidence type="ECO:0000256" key="4">
    <source>
        <dbReference type="ARBA" id="ARBA00022692"/>
    </source>
</evidence>
<keyword evidence="6" id="KW-0067">ATP-binding</keyword>
<dbReference type="InterPro" id="IPR036640">
    <property type="entry name" value="ABC1_TM_sf"/>
</dbReference>
<dbReference type="InterPro" id="IPR056227">
    <property type="entry name" value="TMD0_ABC"/>
</dbReference>
<evidence type="ECO:0000313" key="12">
    <source>
        <dbReference type="EMBL" id="QPH19575.1"/>
    </source>
</evidence>
<keyword evidence="7 9" id="KW-1133">Transmembrane helix</keyword>
<dbReference type="Gene3D" id="3.40.50.300">
    <property type="entry name" value="P-loop containing nucleotide triphosphate hydrolases"/>
    <property type="match status" value="2"/>
</dbReference>
<feature type="domain" description="ABC transporter" evidence="10">
    <location>
        <begin position="605"/>
        <end position="832"/>
    </location>
</feature>
<dbReference type="EMBL" id="CP031390">
    <property type="protein sequence ID" value="QPH19575.1"/>
    <property type="molecule type" value="Genomic_DNA"/>
</dbReference>
<dbReference type="Proteomes" id="UP000594364">
    <property type="component" value="Chromosome 6"/>
</dbReference>
<evidence type="ECO:0000313" key="13">
    <source>
        <dbReference type="Proteomes" id="UP000594364"/>
    </source>
</evidence>
<dbReference type="GO" id="GO:0005524">
    <property type="term" value="F:ATP binding"/>
    <property type="evidence" value="ECO:0007669"/>
    <property type="project" value="UniProtKB-KW"/>
</dbReference>
<gene>
    <name evidence="12" type="ORF">C2857_004852</name>
</gene>
<proteinExistence type="predicted"/>
<dbReference type="InterPro" id="IPR017871">
    <property type="entry name" value="ABC_transporter-like_CS"/>
</dbReference>